<sequence>MRKLNQSTLCQLGLESARPTHVRVLQFGEGNFLRAFVDRMIDDANQRIGFDAGVRIVQPIPRGMAATLKEQDGLYTLILRGVAEGKTVRDVRIVRSVVDAMDPYTDFEAFLAAARDEELRFVVSNTTEAGIALNEGDRLEDAPPASFPAKVTRLLWERYRALGGRAGTGLIFLPCELIDGNGRQLEACVREMARRWALGDGFMAYLERENVFCSTLVDRIVTGYPREEASALCAELGYEDALIDTGEPFGLWVIEGPESVAEQFPLDKAGCPVVFTRDVTPYRTRKVRMLNGAHTTIVCAGYLAGLDTVRDCMMDEQMRAFLTRALYGEIMDQLPLERADLEAFAQAMLERFENPFNRHMLLSIALNSVSKFTARVLPSIKAYLAAKGRLPQCLSLGLAALIAFYRGARADEQGEYSGTRGADRYVVRDDAHVLSAFSAMPGMDAPDALAQAALADASLWGEDLTLLDGFAPLVASHLSTIAQSGVRAAIANALAESEDVQP</sequence>
<dbReference type="PANTHER" id="PTHR30524:SF0">
    <property type="entry name" value="ALTRONATE OXIDOREDUCTASE-RELATED"/>
    <property type="match status" value="1"/>
</dbReference>
<dbReference type="GO" id="GO:0008926">
    <property type="term" value="F:mannitol-1-phosphate 5-dehydrogenase activity"/>
    <property type="evidence" value="ECO:0007669"/>
    <property type="project" value="UniProtKB-EC"/>
</dbReference>
<organism evidence="6 7">
    <name type="scientific">Candidatus Ornithocaccomicrobium faecavium</name>
    <dbReference type="NCBI Taxonomy" id="2840890"/>
    <lineage>
        <taxon>Bacteria</taxon>
        <taxon>Bacillati</taxon>
        <taxon>Bacillota</taxon>
        <taxon>Clostridia</taxon>
        <taxon>Candidatus Ornithocaccomicrobium</taxon>
    </lineage>
</organism>
<feature type="domain" description="Mannitol dehydrogenase N-terminal" evidence="4">
    <location>
        <begin position="23"/>
        <end position="267"/>
    </location>
</feature>
<dbReference type="InterPro" id="IPR013328">
    <property type="entry name" value="6PGD_dom2"/>
</dbReference>
<dbReference type="InterPro" id="IPR008927">
    <property type="entry name" value="6-PGluconate_DH-like_C_sf"/>
</dbReference>
<evidence type="ECO:0000256" key="1">
    <source>
        <dbReference type="ARBA" id="ARBA00023002"/>
    </source>
</evidence>
<dbReference type="AlphaFoldDB" id="A0A9D1P709"/>
<dbReference type="NCBIfam" id="NF002969">
    <property type="entry name" value="PRK03643.1"/>
    <property type="match status" value="1"/>
</dbReference>
<dbReference type="Gene3D" id="3.40.50.720">
    <property type="entry name" value="NAD(P)-binding Rossmann-like Domain"/>
    <property type="match status" value="1"/>
</dbReference>
<reference evidence="6" key="1">
    <citation type="submission" date="2020-10" db="EMBL/GenBank/DDBJ databases">
        <authorList>
            <person name="Gilroy R."/>
        </authorList>
    </citation>
    <scope>NUCLEOTIDE SEQUENCE</scope>
    <source>
        <strain evidence="6">CHK183-6373</strain>
    </source>
</reference>
<gene>
    <name evidence="6" type="ORF">IAA64_04485</name>
</gene>
<dbReference type="InterPro" id="IPR013131">
    <property type="entry name" value="Mannitol_DH_N"/>
</dbReference>
<dbReference type="Gene3D" id="1.10.1040.10">
    <property type="entry name" value="N-(1-d-carboxylethyl)-l-norvaline Dehydrogenase, domain 2"/>
    <property type="match status" value="1"/>
</dbReference>
<proteinExistence type="predicted"/>
<dbReference type="InterPro" id="IPR036291">
    <property type="entry name" value="NAD(P)-bd_dom_sf"/>
</dbReference>
<evidence type="ECO:0000256" key="2">
    <source>
        <dbReference type="ARBA" id="ARBA00023027"/>
    </source>
</evidence>
<dbReference type="Proteomes" id="UP000886884">
    <property type="component" value="Unassembled WGS sequence"/>
</dbReference>
<evidence type="ECO:0000256" key="3">
    <source>
        <dbReference type="ARBA" id="ARBA00048615"/>
    </source>
</evidence>
<reference evidence="6" key="2">
    <citation type="journal article" date="2021" name="PeerJ">
        <title>Extensive microbial diversity within the chicken gut microbiome revealed by metagenomics and culture.</title>
        <authorList>
            <person name="Gilroy R."/>
            <person name="Ravi A."/>
            <person name="Getino M."/>
            <person name="Pursley I."/>
            <person name="Horton D.L."/>
            <person name="Alikhan N.F."/>
            <person name="Baker D."/>
            <person name="Gharbi K."/>
            <person name="Hall N."/>
            <person name="Watson M."/>
            <person name="Adriaenssens E.M."/>
            <person name="Foster-Nyarko E."/>
            <person name="Jarju S."/>
            <person name="Secka A."/>
            <person name="Antonio M."/>
            <person name="Oren A."/>
            <person name="Chaudhuri R.R."/>
            <person name="La Ragione R."/>
            <person name="Hildebrand F."/>
            <person name="Pallen M.J."/>
        </authorList>
    </citation>
    <scope>NUCLEOTIDE SEQUENCE</scope>
    <source>
        <strain evidence="6">CHK183-6373</strain>
    </source>
</reference>
<evidence type="ECO:0000313" key="6">
    <source>
        <dbReference type="EMBL" id="HIV27201.1"/>
    </source>
</evidence>
<dbReference type="PANTHER" id="PTHR30524">
    <property type="entry name" value="MANNITOL-1-PHOSPHATE 5-DEHYDROGENASE"/>
    <property type="match status" value="1"/>
</dbReference>
<keyword evidence="2" id="KW-0520">NAD</keyword>
<dbReference type="InterPro" id="IPR013118">
    <property type="entry name" value="Mannitol_DH_C"/>
</dbReference>
<evidence type="ECO:0000313" key="7">
    <source>
        <dbReference type="Proteomes" id="UP000886884"/>
    </source>
</evidence>
<name>A0A9D1P709_9FIRM</name>
<accession>A0A9D1P709</accession>
<dbReference type="Pfam" id="PF08125">
    <property type="entry name" value="Mannitol_dh_C"/>
    <property type="match status" value="1"/>
</dbReference>
<evidence type="ECO:0000259" key="5">
    <source>
        <dbReference type="Pfam" id="PF08125"/>
    </source>
</evidence>
<comment type="catalytic activity">
    <reaction evidence="3">
        <text>D-mannitol 1-phosphate + NAD(+) = beta-D-fructose 6-phosphate + NADH + H(+)</text>
        <dbReference type="Rhea" id="RHEA:19661"/>
        <dbReference type="ChEBI" id="CHEBI:15378"/>
        <dbReference type="ChEBI" id="CHEBI:57540"/>
        <dbReference type="ChEBI" id="CHEBI:57634"/>
        <dbReference type="ChEBI" id="CHEBI:57945"/>
        <dbReference type="ChEBI" id="CHEBI:61381"/>
        <dbReference type="EC" id="1.1.1.17"/>
    </reaction>
</comment>
<dbReference type="SUPFAM" id="SSF48179">
    <property type="entry name" value="6-phosphogluconate dehydrogenase C-terminal domain-like"/>
    <property type="match status" value="1"/>
</dbReference>
<dbReference type="Pfam" id="PF01232">
    <property type="entry name" value="Mannitol_dh"/>
    <property type="match status" value="1"/>
</dbReference>
<evidence type="ECO:0000259" key="4">
    <source>
        <dbReference type="Pfam" id="PF01232"/>
    </source>
</evidence>
<dbReference type="EMBL" id="DVOT01000077">
    <property type="protein sequence ID" value="HIV27201.1"/>
    <property type="molecule type" value="Genomic_DNA"/>
</dbReference>
<protein>
    <submittedName>
        <fullName evidence="6">Tagaturonate reductase</fullName>
    </submittedName>
</protein>
<dbReference type="GO" id="GO:0005829">
    <property type="term" value="C:cytosol"/>
    <property type="evidence" value="ECO:0007669"/>
    <property type="project" value="TreeGrafter"/>
</dbReference>
<feature type="domain" description="Mannitol dehydrogenase C-terminal" evidence="5">
    <location>
        <begin position="278"/>
        <end position="417"/>
    </location>
</feature>
<keyword evidence="1" id="KW-0560">Oxidoreductase</keyword>
<dbReference type="GO" id="GO:0019592">
    <property type="term" value="P:mannitol catabolic process"/>
    <property type="evidence" value="ECO:0007669"/>
    <property type="project" value="TreeGrafter"/>
</dbReference>
<dbReference type="SUPFAM" id="SSF51735">
    <property type="entry name" value="NAD(P)-binding Rossmann-fold domains"/>
    <property type="match status" value="1"/>
</dbReference>
<comment type="caution">
    <text evidence="6">The sequence shown here is derived from an EMBL/GenBank/DDBJ whole genome shotgun (WGS) entry which is preliminary data.</text>
</comment>